<evidence type="ECO:0000313" key="2">
    <source>
        <dbReference type="EMBL" id="OXV12133.1"/>
    </source>
</evidence>
<comment type="caution">
    <text evidence="2">The sequence shown here is derived from an EMBL/GenBank/DDBJ whole genome shotgun (WGS) entry which is preliminary data.</text>
</comment>
<keyword evidence="3" id="KW-1185">Reference proteome</keyword>
<sequence length="243" mass="27297">MENKTNPLLIQKGDASRIPLFLLHDAGGTVSNYYKLENVGRRIYTIHNPWSKSQTRWNGGSMKLVTEYIKLIQSVVPSGDILVGGWSLGGQLGIDIGRVLALNPKSRLRVIGVVMIDTVYPYWGPPDVIHAEFPADIVLKNCPPDMRAEMIRCMKWSKEDSDAWVSKNWKTEDLDGVEGTVPSPAVLLLANKYVPIASPKTNSKCMVDYLRHARAGWDLFPHQFIAAVWEIPAHHFGLFEKDM</sequence>
<organism evidence="2 3">
    <name type="scientific">Elaphomyces granulatus</name>
    <dbReference type="NCBI Taxonomy" id="519963"/>
    <lineage>
        <taxon>Eukaryota</taxon>
        <taxon>Fungi</taxon>
        <taxon>Dikarya</taxon>
        <taxon>Ascomycota</taxon>
        <taxon>Pezizomycotina</taxon>
        <taxon>Eurotiomycetes</taxon>
        <taxon>Eurotiomycetidae</taxon>
        <taxon>Eurotiales</taxon>
        <taxon>Elaphomycetaceae</taxon>
        <taxon>Elaphomyces</taxon>
    </lineage>
</organism>
<dbReference type="Gene3D" id="3.40.50.1820">
    <property type="entry name" value="alpha/beta hydrolase"/>
    <property type="match status" value="1"/>
</dbReference>
<dbReference type="AlphaFoldDB" id="A0A232M6Z4"/>
<dbReference type="Pfam" id="PF00975">
    <property type="entry name" value="Thioesterase"/>
    <property type="match status" value="1"/>
</dbReference>
<dbReference type="InterPro" id="IPR001031">
    <property type="entry name" value="Thioesterase"/>
</dbReference>
<dbReference type="OrthoDB" id="10253869at2759"/>
<name>A0A232M6Z4_9EURO</name>
<accession>A0A232M6Z4</accession>
<proteinExistence type="predicted"/>
<gene>
    <name evidence="2" type="ORF">Egran_00109</name>
</gene>
<protein>
    <recommendedName>
        <fullName evidence="1">Thioesterase domain-containing protein</fullName>
    </recommendedName>
</protein>
<evidence type="ECO:0000313" key="3">
    <source>
        <dbReference type="Proteomes" id="UP000243515"/>
    </source>
</evidence>
<feature type="non-terminal residue" evidence="2">
    <location>
        <position position="243"/>
    </location>
</feature>
<dbReference type="Proteomes" id="UP000243515">
    <property type="component" value="Unassembled WGS sequence"/>
</dbReference>
<dbReference type="InterPro" id="IPR029058">
    <property type="entry name" value="AB_hydrolase_fold"/>
</dbReference>
<reference evidence="2 3" key="1">
    <citation type="journal article" date="2015" name="Environ. Microbiol.">
        <title>Metagenome sequence of Elaphomyces granulatus from sporocarp tissue reveals Ascomycota ectomycorrhizal fingerprints of genome expansion and a Proteobacteria-rich microbiome.</title>
        <authorList>
            <person name="Quandt C.A."/>
            <person name="Kohler A."/>
            <person name="Hesse C.N."/>
            <person name="Sharpton T.J."/>
            <person name="Martin F."/>
            <person name="Spatafora J.W."/>
        </authorList>
    </citation>
    <scope>NUCLEOTIDE SEQUENCE [LARGE SCALE GENOMIC DNA]</scope>
    <source>
        <strain evidence="2 3">OSC145934</strain>
    </source>
</reference>
<evidence type="ECO:0000259" key="1">
    <source>
        <dbReference type="Pfam" id="PF00975"/>
    </source>
</evidence>
<dbReference type="SUPFAM" id="SSF53474">
    <property type="entry name" value="alpha/beta-Hydrolases"/>
    <property type="match status" value="1"/>
</dbReference>
<feature type="domain" description="Thioesterase" evidence="1">
    <location>
        <begin position="19"/>
        <end position="129"/>
    </location>
</feature>
<dbReference type="EMBL" id="NPHW01002113">
    <property type="protein sequence ID" value="OXV12133.1"/>
    <property type="molecule type" value="Genomic_DNA"/>
</dbReference>